<protein>
    <submittedName>
        <fullName evidence="1">Uncharacterized protein</fullName>
    </submittedName>
</protein>
<gene>
    <name evidence="1" type="ORF">AYI68_g4696</name>
</gene>
<dbReference type="Proteomes" id="UP000187455">
    <property type="component" value="Unassembled WGS sequence"/>
</dbReference>
<keyword evidence="2" id="KW-1185">Reference proteome</keyword>
<reference evidence="1 2" key="1">
    <citation type="journal article" date="2016" name="Mol. Biol. Evol.">
        <title>Genome-Wide Survey of Gut Fungi (Harpellales) Reveals the First Horizontally Transferred Ubiquitin Gene from a Mosquito Host.</title>
        <authorList>
            <person name="Wang Y."/>
            <person name="White M.M."/>
            <person name="Kvist S."/>
            <person name="Moncalvo J.M."/>
        </authorList>
    </citation>
    <scope>NUCLEOTIDE SEQUENCE [LARGE SCALE GENOMIC DNA]</scope>
    <source>
        <strain evidence="1 2">ALG-7-W6</strain>
    </source>
</reference>
<evidence type="ECO:0000313" key="2">
    <source>
        <dbReference type="Proteomes" id="UP000187455"/>
    </source>
</evidence>
<sequence length="94" mass="10497">MASCPSPAIFMIAWRARLPIPYTEVITSPDCSNNDCLAPSATTKAPIHTCFQNSFISGEYRSIKSLTSLHTVLRQFNVAVEILQINNPNKIDWE</sequence>
<organism evidence="1 2">
    <name type="scientific">Smittium mucronatum</name>
    <dbReference type="NCBI Taxonomy" id="133383"/>
    <lineage>
        <taxon>Eukaryota</taxon>
        <taxon>Fungi</taxon>
        <taxon>Fungi incertae sedis</taxon>
        <taxon>Zoopagomycota</taxon>
        <taxon>Kickxellomycotina</taxon>
        <taxon>Harpellomycetes</taxon>
        <taxon>Harpellales</taxon>
        <taxon>Legeriomycetaceae</taxon>
        <taxon>Smittium</taxon>
    </lineage>
</organism>
<dbReference type="AlphaFoldDB" id="A0A1R0GWE5"/>
<dbReference type="EMBL" id="LSSL01002678">
    <property type="protein sequence ID" value="OLY81202.1"/>
    <property type="molecule type" value="Genomic_DNA"/>
</dbReference>
<evidence type="ECO:0000313" key="1">
    <source>
        <dbReference type="EMBL" id="OLY81202.1"/>
    </source>
</evidence>
<accession>A0A1R0GWE5</accession>
<name>A0A1R0GWE5_9FUNG</name>
<comment type="caution">
    <text evidence="1">The sequence shown here is derived from an EMBL/GenBank/DDBJ whole genome shotgun (WGS) entry which is preliminary data.</text>
</comment>
<proteinExistence type="predicted"/>